<proteinExistence type="predicted"/>
<evidence type="ECO:0000313" key="1">
    <source>
        <dbReference type="EMBL" id="MEK8132924.1"/>
    </source>
</evidence>
<dbReference type="Proteomes" id="UP001469365">
    <property type="component" value="Unassembled WGS sequence"/>
</dbReference>
<name>A0ABU9DVM4_9BACL</name>
<evidence type="ECO:0000313" key="2">
    <source>
        <dbReference type="Proteomes" id="UP001469365"/>
    </source>
</evidence>
<protein>
    <submittedName>
        <fullName evidence="1">Uncharacterized protein</fullName>
    </submittedName>
</protein>
<accession>A0ABU9DVM4</accession>
<dbReference type="RefSeq" id="WP_341420050.1">
    <property type="nucleotide sequence ID" value="NZ_JBBPCC010000038.1"/>
</dbReference>
<keyword evidence="2" id="KW-1185">Reference proteome</keyword>
<dbReference type="EMBL" id="JBBPCC010000038">
    <property type="protein sequence ID" value="MEK8132924.1"/>
    <property type="molecule type" value="Genomic_DNA"/>
</dbReference>
<organism evidence="1 2">
    <name type="scientific">Paenibacillus filicis</name>
    <dbReference type="NCBI Taxonomy" id="669464"/>
    <lineage>
        <taxon>Bacteria</taxon>
        <taxon>Bacillati</taxon>
        <taxon>Bacillota</taxon>
        <taxon>Bacilli</taxon>
        <taxon>Bacillales</taxon>
        <taxon>Paenibacillaceae</taxon>
        <taxon>Paenibacillus</taxon>
    </lineage>
</organism>
<comment type="caution">
    <text evidence="1">The sequence shown here is derived from an EMBL/GenBank/DDBJ whole genome shotgun (WGS) entry which is preliminary data.</text>
</comment>
<reference evidence="1 2" key="1">
    <citation type="submission" date="2024-04" db="EMBL/GenBank/DDBJ databases">
        <title>draft genome sequnece of Paenibacillus filicis.</title>
        <authorList>
            <person name="Kim D.-U."/>
        </authorList>
    </citation>
    <scope>NUCLEOTIDE SEQUENCE [LARGE SCALE GENOMIC DNA]</scope>
    <source>
        <strain evidence="1 2">KACC14197</strain>
    </source>
</reference>
<gene>
    <name evidence="1" type="ORF">WMW72_34085</name>
</gene>
<sequence>MANRTTSYHSRPPYHIDPRPDLTEDHHLWAALLELAAEYDEELTALLNGFRCGGTRIRFGDTRWTLRPDIDPSGRAAWSSQAEYEGERNKYLREWAGVLTALLDVLTKRIPREVKPADPAPWQMSMQI</sequence>